<evidence type="ECO:0000256" key="1">
    <source>
        <dbReference type="ARBA" id="ARBA00005640"/>
    </source>
</evidence>
<dbReference type="InterPro" id="IPR033926">
    <property type="entry name" value="IPT_NFkappaB"/>
</dbReference>
<dbReference type="GO" id="GO:0005654">
    <property type="term" value="C:nucleoplasm"/>
    <property type="evidence" value="ECO:0007669"/>
    <property type="project" value="UniProtKB-ARBA"/>
</dbReference>
<dbReference type="GO" id="GO:0033554">
    <property type="term" value="P:cellular response to stress"/>
    <property type="evidence" value="ECO:0007669"/>
    <property type="project" value="TreeGrafter"/>
</dbReference>
<dbReference type="GO" id="GO:0000978">
    <property type="term" value="F:RNA polymerase II cis-regulatory region sequence-specific DNA binding"/>
    <property type="evidence" value="ECO:0007669"/>
    <property type="project" value="TreeGrafter"/>
</dbReference>
<dbReference type="GO" id="GO:0048935">
    <property type="term" value="P:peripheral nervous system neuron development"/>
    <property type="evidence" value="ECO:0007669"/>
    <property type="project" value="UniProtKB-ARBA"/>
</dbReference>
<dbReference type="InterPro" id="IPR032397">
    <property type="entry name" value="RHD_dimer"/>
</dbReference>
<dbReference type="GO" id="GO:0002225">
    <property type="term" value="P:positive regulation of antimicrobial peptide production"/>
    <property type="evidence" value="ECO:0007669"/>
    <property type="project" value="UniProtKB-ARBA"/>
</dbReference>
<evidence type="ECO:0000256" key="8">
    <source>
        <dbReference type="SAM" id="MobiDB-lite"/>
    </source>
</evidence>
<dbReference type="InterPro" id="IPR013783">
    <property type="entry name" value="Ig-like_fold"/>
</dbReference>
<dbReference type="InterPro" id="IPR002909">
    <property type="entry name" value="IPT_dom"/>
</dbReference>
<dbReference type="GO" id="GO:0045087">
    <property type="term" value="P:innate immune response"/>
    <property type="evidence" value="ECO:0007669"/>
    <property type="project" value="TreeGrafter"/>
</dbReference>
<dbReference type="Pfam" id="PF01294">
    <property type="entry name" value="Ribosomal_L13e"/>
    <property type="match status" value="1"/>
</dbReference>
<dbReference type="CDD" id="cd01177">
    <property type="entry name" value="IPT_NFkappaB"/>
    <property type="match status" value="1"/>
</dbReference>
<dbReference type="SUPFAM" id="SSF49417">
    <property type="entry name" value="p53-like transcription factors"/>
    <property type="match status" value="1"/>
</dbReference>
<dbReference type="GO" id="GO:0005737">
    <property type="term" value="C:cytoplasm"/>
    <property type="evidence" value="ECO:0007669"/>
    <property type="project" value="InterPro"/>
</dbReference>
<dbReference type="GO" id="GO:1990904">
    <property type="term" value="C:ribonucleoprotein complex"/>
    <property type="evidence" value="ECO:0007669"/>
    <property type="project" value="UniProtKB-KW"/>
</dbReference>
<evidence type="ECO:0000256" key="4">
    <source>
        <dbReference type="ARBA" id="ARBA00035216"/>
    </source>
</evidence>
<dbReference type="GO" id="GO:0008063">
    <property type="term" value="P:Toll signaling pathway"/>
    <property type="evidence" value="ECO:0007669"/>
    <property type="project" value="UniProtKB-ARBA"/>
</dbReference>
<feature type="domain" description="RHD" evidence="10">
    <location>
        <begin position="69"/>
        <end position="248"/>
    </location>
</feature>
<keyword evidence="2" id="KW-0689">Ribosomal protein</keyword>
<dbReference type="GO" id="GO:0001228">
    <property type="term" value="F:DNA-binding transcription activator activity, RNA polymerase II-specific"/>
    <property type="evidence" value="ECO:0007669"/>
    <property type="project" value="UniProtKB-ARBA"/>
</dbReference>
<evidence type="ECO:0000256" key="5">
    <source>
        <dbReference type="ARBA" id="ARBA00035321"/>
    </source>
</evidence>
<dbReference type="GO" id="GO:0006412">
    <property type="term" value="P:translation"/>
    <property type="evidence" value="ECO:0007669"/>
    <property type="project" value="InterPro"/>
</dbReference>
<dbReference type="SMART" id="SM00429">
    <property type="entry name" value="IPT"/>
    <property type="match status" value="1"/>
</dbReference>
<evidence type="ECO:0000256" key="7">
    <source>
        <dbReference type="ARBA" id="ARBA00065437"/>
    </source>
</evidence>
<dbReference type="Pfam" id="PF16179">
    <property type="entry name" value="RHD_dimer"/>
    <property type="match status" value="1"/>
</dbReference>
<feature type="compositionally biased region" description="Basic and acidic residues" evidence="8">
    <location>
        <begin position="771"/>
        <end position="791"/>
    </location>
</feature>
<dbReference type="GO" id="GO:0035206">
    <property type="term" value="P:regulation of hemocyte proliferation"/>
    <property type="evidence" value="ECO:0007669"/>
    <property type="project" value="UniProtKB-ARBA"/>
</dbReference>
<dbReference type="GO" id="GO:0034097">
    <property type="term" value="P:response to cytokine"/>
    <property type="evidence" value="ECO:0007669"/>
    <property type="project" value="TreeGrafter"/>
</dbReference>
<evidence type="ECO:0000256" key="3">
    <source>
        <dbReference type="ARBA" id="ARBA00023274"/>
    </source>
</evidence>
<dbReference type="GO" id="GO:0005840">
    <property type="term" value="C:ribosome"/>
    <property type="evidence" value="ECO:0007669"/>
    <property type="project" value="UniProtKB-KW"/>
</dbReference>
<accession>A0AAN7SDB3</accession>
<evidence type="ECO:0000313" key="12">
    <source>
        <dbReference type="Proteomes" id="UP001353858"/>
    </source>
</evidence>
<dbReference type="Gene3D" id="1.20.5.110">
    <property type="match status" value="1"/>
</dbReference>
<comment type="function">
    <text evidence="6">Component of the ribosome, a large ribonucleoprotein complex responsible for the synthesis of proteins in the cell. The small ribosomal subunit (SSU) binds messenger RNAs (mRNAs) and translates the encoded message by selecting cognate aminoacyl-transfer RNA (tRNA) molecules. The large subunit (LSU) contains the ribosomal catalytic site termed the peptidyl transferase center (PTC), which catalyzes the formation of peptide bonds, thereby polymerizing the amino acids delivered by tRNAs into a polypeptide chain. The nascent polypeptides leave the ribosome through a tunnel in the LSU and interact with protein factors that function in enzymatic processing, targeting, and the membrane insertion of nascent chains at the exit of the ribosomal tunnel. As part of the LSU, it is probably required for its formation and the maturation of rRNAs.</text>
</comment>
<dbReference type="PRINTS" id="PR00057">
    <property type="entry name" value="NFKBTNSCPFCT"/>
</dbReference>
<reference evidence="12" key="1">
    <citation type="submission" date="2023-01" db="EMBL/GenBank/DDBJ databases">
        <title>Key to firefly adult light organ development and bioluminescence: homeobox transcription factors regulate luciferase expression and transportation to peroxisome.</title>
        <authorList>
            <person name="Fu X."/>
        </authorList>
    </citation>
    <scope>NUCLEOTIDE SEQUENCE [LARGE SCALE GENOMIC DNA]</scope>
</reference>
<evidence type="ECO:0000256" key="2">
    <source>
        <dbReference type="ARBA" id="ARBA00022980"/>
    </source>
</evidence>
<evidence type="ECO:0000256" key="6">
    <source>
        <dbReference type="ARBA" id="ARBA00058367"/>
    </source>
</evidence>
<feature type="transmembrane region" description="Helical" evidence="9">
    <location>
        <begin position="565"/>
        <end position="583"/>
    </location>
</feature>
<dbReference type="EMBL" id="JARPUR010000001">
    <property type="protein sequence ID" value="KAK4886216.1"/>
    <property type="molecule type" value="Genomic_DNA"/>
</dbReference>
<keyword evidence="12" id="KW-1185">Reference proteome</keyword>
<dbReference type="HAMAP" id="MF_00499">
    <property type="entry name" value="Ribosomal_eL13"/>
    <property type="match status" value="1"/>
</dbReference>
<evidence type="ECO:0000256" key="9">
    <source>
        <dbReference type="SAM" id="Phobius"/>
    </source>
</evidence>
<comment type="similarity">
    <text evidence="1">Belongs to the eukaryotic ribosomal protein eL13 family.</text>
</comment>
<name>A0AAN7SDB3_9COLE</name>
<dbReference type="InterPro" id="IPR014756">
    <property type="entry name" value="Ig_E-set"/>
</dbReference>
<dbReference type="GO" id="GO:0007249">
    <property type="term" value="P:canonical NF-kappaB signal transduction"/>
    <property type="evidence" value="ECO:0007669"/>
    <property type="project" value="UniProtKB-ARBA"/>
</dbReference>
<sequence length="791" mass="89076">MAPLGVQLNNILCFPDSPLERVVLTGTTDDNLNISDVIEVIATDPDFKQSSNMYNGGSEITQTMTPMPTMKPKVKIIEQPASKALRFRYECEGRSAGSIPGVSSTPENKTFPAIQIVGYQGRAVVVVSCVTKDLPHRPHPHNLVGREGCKKGVCTLEVSPETMSVTFSNLGIQCVKKKDIEAALKVREEIRVDPFRTGFAHRNQPTSIDLNAVRLCFQVFLEGEQRGKFTVPLTPVISEPIYDKKAMCDLVIVKLSDCVSCVDGGRKDIILLCEKVAKEDIQIRFYEEKDGQIVWEGFGDFQPSQVHKQTAIWFRPPRYKTLDISDPVKVFVQLRRPSDGATSEPYHFELLPLDSEPGMLKRKRQKFENDQKNHVLLHLQEQEQSRSHQPYNMLNIPMDTVKTEPRDTTPSPYGGQVYGGLSPMYVANSTLSPHQYRVPTDPTPPPAPEVQCNLSYNPLPSINNMLPQNWNILTNSVSAAQNDLGASNAMNIDTPSGLSSLLDLDSQQMELKQINLNSGELATLNMFDTHNLSENLSHNLSLTDISVMRQDPNMTDSFTQLANNVINSIFFTFLTYFAVICIIHNKQNGSQRYVKTWFNQPARKLRRRENRIKKAHAVAPKPVAGPLRPTVRCPTIRYHTKVRAGRGFTLQELKAARLTPSFARSVGIAVDFRRRNKSVESVQVNTQRLKEYRSKLILFPLHKKKLRAGESNEEEQKMATQFSGVILPIKQAPIVREARVPTNREKRYCAYATLRKARTDEKLVGIRAKRQKEAAENPDDIAKMDTKKGKK</sequence>
<proteinExistence type="inferred from homology"/>
<dbReference type="Gene3D" id="2.60.40.10">
    <property type="entry name" value="Immunoglobulins"/>
    <property type="match status" value="1"/>
</dbReference>
<keyword evidence="3" id="KW-0687">Ribonucleoprotein</keyword>
<dbReference type="InterPro" id="IPR008967">
    <property type="entry name" value="p53-like_TF_DNA-bd_sf"/>
</dbReference>
<dbReference type="SUPFAM" id="SSF81296">
    <property type="entry name" value="E set domains"/>
    <property type="match status" value="1"/>
</dbReference>
<dbReference type="PROSITE" id="PS50254">
    <property type="entry name" value="REL_2"/>
    <property type="match status" value="1"/>
</dbReference>
<keyword evidence="9" id="KW-1133">Transmembrane helix</keyword>
<dbReference type="InterPro" id="IPR001380">
    <property type="entry name" value="Ribosomal_eL13"/>
</dbReference>
<evidence type="ECO:0000313" key="11">
    <source>
        <dbReference type="EMBL" id="KAK4886216.1"/>
    </source>
</evidence>
<feature type="region of interest" description="Disordered" evidence="8">
    <location>
        <begin position="769"/>
        <end position="791"/>
    </location>
</feature>
<dbReference type="PANTHER" id="PTHR24169">
    <property type="entry name" value="NUCLEAR FACTOR NF-KAPPA-B PROTEIN"/>
    <property type="match status" value="1"/>
</dbReference>
<gene>
    <name evidence="11" type="ORF">RN001_002487</name>
</gene>
<organism evidence="11 12">
    <name type="scientific">Aquatica leii</name>
    <dbReference type="NCBI Taxonomy" id="1421715"/>
    <lineage>
        <taxon>Eukaryota</taxon>
        <taxon>Metazoa</taxon>
        <taxon>Ecdysozoa</taxon>
        <taxon>Arthropoda</taxon>
        <taxon>Hexapoda</taxon>
        <taxon>Insecta</taxon>
        <taxon>Pterygota</taxon>
        <taxon>Neoptera</taxon>
        <taxon>Endopterygota</taxon>
        <taxon>Coleoptera</taxon>
        <taxon>Polyphaga</taxon>
        <taxon>Elateriformia</taxon>
        <taxon>Elateroidea</taxon>
        <taxon>Lampyridae</taxon>
        <taxon>Luciolinae</taxon>
        <taxon>Aquatica</taxon>
    </lineage>
</organism>
<dbReference type="InterPro" id="IPR011539">
    <property type="entry name" value="RHD_DNA_bind_dom"/>
</dbReference>
<protein>
    <recommendedName>
        <fullName evidence="4">Large ribosomal subunit protein eL13</fullName>
    </recommendedName>
    <alternativeName>
        <fullName evidence="5">60S ribosomal protein L13</fullName>
    </alternativeName>
</protein>
<dbReference type="FunFam" id="2.60.40.340:FF:000006">
    <property type="entry name" value="Dorsal isoform 1-B"/>
    <property type="match status" value="1"/>
</dbReference>
<dbReference type="InterPro" id="IPR037059">
    <property type="entry name" value="RHD_DNA_bind_dom_sf"/>
</dbReference>
<dbReference type="GO" id="GO:0038061">
    <property type="term" value="P:non-canonical NF-kappaB signal transduction"/>
    <property type="evidence" value="ECO:0007669"/>
    <property type="project" value="TreeGrafter"/>
</dbReference>
<keyword evidence="9" id="KW-0472">Membrane</keyword>
<comment type="subunit">
    <text evidence="7">Component of the 60S large ribosomal subunit (LSU).</text>
</comment>
<dbReference type="Pfam" id="PF00554">
    <property type="entry name" value="RHD_DNA_bind"/>
    <property type="match status" value="1"/>
</dbReference>
<dbReference type="GO" id="GO:0003735">
    <property type="term" value="F:structural constituent of ribosome"/>
    <property type="evidence" value="ECO:0007669"/>
    <property type="project" value="InterPro"/>
</dbReference>
<keyword evidence="9" id="KW-0812">Transmembrane</keyword>
<evidence type="ECO:0000259" key="10">
    <source>
        <dbReference type="PROSITE" id="PS50254"/>
    </source>
</evidence>
<dbReference type="Proteomes" id="UP001353858">
    <property type="component" value="Unassembled WGS sequence"/>
</dbReference>
<dbReference type="PANTHER" id="PTHR24169:SF25">
    <property type="entry name" value="DORSAL-RELATED IMMUNITY FACTOR DIF-RELATED"/>
    <property type="match status" value="1"/>
</dbReference>
<dbReference type="Gene3D" id="2.60.40.340">
    <property type="entry name" value="Rel homology domain (RHD), DNA-binding domain"/>
    <property type="match status" value="1"/>
</dbReference>
<comment type="caution">
    <text evidence="11">The sequence shown here is derived from an EMBL/GenBank/DDBJ whole genome shotgun (WGS) entry which is preliminary data.</text>
</comment>
<dbReference type="FunFam" id="2.60.40.10:FF:000046">
    <property type="entry name" value="Nuclear factor NF-kappa-B p105 subunit"/>
    <property type="match status" value="1"/>
</dbReference>
<dbReference type="InterPro" id="IPR000451">
    <property type="entry name" value="NFkB/Dor"/>
</dbReference>
<dbReference type="CDD" id="cd07887">
    <property type="entry name" value="RHD-n_Dorsal_Dif"/>
    <property type="match status" value="1"/>
</dbReference>
<dbReference type="PROSITE" id="PS01204">
    <property type="entry name" value="REL_1"/>
    <property type="match status" value="1"/>
</dbReference>
<dbReference type="AlphaFoldDB" id="A0AAN7SDB3"/>
<dbReference type="InterPro" id="IPR030492">
    <property type="entry name" value="RHD_CS"/>
</dbReference>
<dbReference type="FunFam" id="1.20.5.110:FF:000003">
    <property type="entry name" value="60S ribosomal protein L13"/>
    <property type="match status" value="1"/>
</dbReference>